<accession>A0A914Q8M1</accession>
<dbReference type="AlphaFoldDB" id="A0A914Q8M1"/>
<keyword evidence="1" id="KW-1185">Reference proteome</keyword>
<proteinExistence type="predicted"/>
<evidence type="ECO:0000313" key="2">
    <source>
        <dbReference type="WBParaSite" id="PDA_v2.g27824.t1"/>
    </source>
</evidence>
<sequence>MVPDPPALLSQSVDIGPVYIPAARPSTSSPYYNSYPSTLPPPPPPPLDYVAPMPLPQPTSSVYTVQVFLKKIIPKK</sequence>
<dbReference type="WBParaSite" id="PDA_v2.g27824.t1">
    <property type="protein sequence ID" value="PDA_v2.g27824.t1"/>
    <property type="gene ID" value="PDA_v2.g27824"/>
</dbReference>
<organism evidence="1 2">
    <name type="scientific">Panagrolaimus davidi</name>
    <dbReference type="NCBI Taxonomy" id="227884"/>
    <lineage>
        <taxon>Eukaryota</taxon>
        <taxon>Metazoa</taxon>
        <taxon>Ecdysozoa</taxon>
        <taxon>Nematoda</taxon>
        <taxon>Chromadorea</taxon>
        <taxon>Rhabditida</taxon>
        <taxon>Tylenchina</taxon>
        <taxon>Panagrolaimomorpha</taxon>
        <taxon>Panagrolaimoidea</taxon>
        <taxon>Panagrolaimidae</taxon>
        <taxon>Panagrolaimus</taxon>
    </lineage>
</organism>
<reference evidence="2" key="1">
    <citation type="submission" date="2022-11" db="UniProtKB">
        <authorList>
            <consortium name="WormBaseParasite"/>
        </authorList>
    </citation>
    <scope>IDENTIFICATION</scope>
</reference>
<dbReference type="Proteomes" id="UP000887578">
    <property type="component" value="Unplaced"/>
</dbReference>
<evidence type="ECO:0000313" key="1">
    <source>
        <dbReference type="Proteomes" id="UP000887578"/>
    </source>
</evidence>
<protein>
    <submittedName>
        <fullName evidence="2">Uncharacterized protein</fullName>
    </submittedName>
</protein>
<name>A0A914Q8M1_9BILA</name>